<dbReference type="SUPFAM" id="SSF53474">
    <property type="entry name" value="alpha/beta-Hydrolases"/>
    <property type="match status" value="1"/>
</dbReference>
<dbReference type="Proteomes" id="UP000189911">
    <property type="component" value="Chromosome E"/>
</dbReference>
<dbReference type="Pfam" id="PF00561">
    <property type="entry name" value="Abhydrolase_1"/>
    <property type="match status" value="1"/>
</dbReference>
<dbReference type="GO" id="GO:0055088">
    <property type="term" value="P:lipid homeostasis"/>
    <property type="evidence" value="ECO:0007669"/>
    <property type="project" value="TreeGrafter"/>
</dbReference>
<dbReference type="AlphaFoldDB" id="A0A1G4JUJ1"/>
<gene>
    <name evidence="3" type="ORF">LANO_0E07448G</name>
</gene>
<dbReference type="GO" id="GO:0006654">
    <property type="term" value="P:phosphatidic acid biosynthetic process"/>
    <property type="evidence" value="ECO:0007669"/>
    <property type="project" value="TreeGrafter"/>
</dbReference>
<proteinExistence type="inferred from homology"/>
<dbReference type="InterPro" id="IPR000073">
    <property type="entry name" value="AB_hydrolase_1"/>
</dbReference>
<dbReference type="GO" id="GO:0005743">
    <property type="term" value="C:mitochondrial inner membrane"/>
    <property type="evidence" value="ECO:0007669"/>
    <property type="project" value="TreeGrafter"/>
</dbReference>
<organism evidence="3 4">
    <name type="scientific">Lachancea nothofagi CBS 11611</name>
    <dbReference type="NCBI Taxonomy" id="1266666"/>
    <lineage>
        <taxon>Eukaryota</taxon>
        <taxon>Fungi</taxon>
        <taxon>Dikarya</taxon>
        <taxon>Ascomycota</taxon>
        <taxon>Saccharomycotina</taxon>
        <taxon>Saccharomycetes</taxon>
        <taxon>Saccharomycetales</taxon>
        <taxon>Saccharomycetaceae</taxon>
        <taxon>Lachancea</taxon>
    </lineage>
</organism>
<sequence>MSVLNKSLKSRWFPIAKMLLAPFHRPLRASWSSAPSNEHTVGVRPILSRKPSSPSAIPLEKIILGLPRLFPRSVEQSVRDFWDFKRDSGAFQEELLSSLPFFPNARDGKTAKILRTPIDDQGNYINEFCIMPTNPNREKPMKHLILIHGYGAGLGFFLKNLEKLPLINDSWCIHALDLPGYGFSSRPRLPFHFAKDSAEQVEQWFHTRFQRWMKARGLLENPHNNMLVAHSMGAYLVALYANKFPGHFQKLIMCSPAGVCHSSPKLGRKPPPWWFQKLWDRNISPFSLVRNTNILGSKLTSGWSYRRFEQLLHDKTAGLRQCEALHRYAYAIFNRPGSGEYFLAFALRCGGDPRVSLEERMFHNVENQFKAKCDWLWLYGDQDWIDATGGIRASQFLMEKMGSNSLVEIVKDSGHHLYLDNYQHFNNILEREMHKWN</sequence>
<dbReference type="EMBL" id="LT598451">
    <property type="protein sequence ID" value="SCU94633.1"/>
    <property type="molecule type" value="Genomic_DNA"/>
</dbReference>
<reference evidence="4" key="1">
    <citation type="submission" date="2016-03" db="EMBL/GenBank/DDBJ databases">
        <authorList>
            <person name="Devillers Hugo."/>
        </authorList>
    </citation>
    <scope>NUCLEOTIDE SEQUENCE [LARGE SCALE GENOMIC DNA]</scope>
</reference>
<feature type="domain" description="AB hydrolase-1" evidence="2">
    <location>
        <begin position="142"/>
        <end position="421"/>
    </location>
</feature>
<dbReference type="GO" id="GO:0035965">
    <property type="term" value="P:cardiolipin acyl-chain remodeling"/>
    <property type="evidence" value="ECO:0007669"/>
    <property type="project" value="TreeGrafter"/>
</dbReference>
<evidence type="ECO:0000313" key="4">
    <source>
        <dbReference type="Proteomes" id="UP000189911"/>
    </source>
</evidence>
<comment type="similarity">
    <text evidence="1">Belongs to the peptidase S33 family. ABHD4/ABHD5 subfamily.</text>
</comment>
<dbReference type="GO" id="GO:0042171">
    <property type="term" value="F:lysophosphatidic acid acyltransferase activity"/>
    <property type="evidence" value="ECO:0007669"/>
    <property type="project" value="TreeGrafter"/>
</dbReference>
<dbReference type="Gene3D" id="3.40.50.1820">
    <property type="entry name" value="alpha/beta hydrolase"/>
    <property type="match status" value="1"/>
</dbReference>
<evidence type="ECO:0000259" key="2">
    <source>
        <dbReference type="Pfam" id="PF00561"/>
    </source>
</evidence>
<dbReference type="PANTHER" id="PTHR42886">
    <property type="entry name" value="RE40534P-RELATED"/>
    <property type="match status" value="1"/>
</dbReference>
<name>A0A1G4JUJ1_9SACH</name>
<protein>
    <submittedName>
        <fullName evidence="3">LANO_0E07448g1_1</fullName>
    </submittedName>
</protein>
<keyword evidence="4" id="KW-1185">Reference proteome</keyword>
<dbReference type="OrthoDB" id="7457040at2759"/>
<evidence type="ECO:0000256" key="1">
    <source>
        <dbReference type="ARBA" id="ARBA00038097"/>
    </source>
</evidence>
<evidence type="ECO:0000313" key="3">
    <source>
        <dbReference type="EMBL" id="SCU94633.1"/>
    </source>
</evidence>
<dbReference type="PANTHER" id="PTHR42886:SF29">
    <property type="entry name" value="PUMMELIG, ISOFORM A"/>
    <property type="match status" value="1"/>
</dbReference>
<accession>A0A1G4JUJ1</accession>
<dbReference type="GO" id="GO:0004623">
    <property type="term" value="F:phospholipase A2 activity"/>
    <property type="evidence" value="ECO:0007669"/>
    <property type="project" value="TreeGrafter"/>
</dbReference>
<dbReference type="InterPro" id="IPR029058">
    <property type="entry name" value="AB_hydrolase_fold"/>
</dbReference>